<dbReference type="AlphaFoldDB" id="A0A7Y9QU99"/>
<dbReference type="EMBL" id="JACCFH010000001">
    <property type="protein sequence ID" value="NYG31522.1"/>
    <property type="molecule type" value="Genomic_DNA"/>
</dbReference>
<evidence type="ECO:0000313" key="3">
    <source>
        <dbReference type="EMBL" id="NYG31522.1"/>
    </source>
</evidence>
<feature type="transmembrane region" description="Helical" evidence="2">
    <location>
        <begin position="131"/>
        <end position="154"/>
    </location>
</feature>
<evidence type="ECO:0000313" key="4">
    <source>
        <dbReference type="Proteomes" id="UP000518288"/>
    </source>
</evidence>
<feature type="transmembrane region" description="Helical" evidence="2">
    <location>
        <begin position="174"/>
        <end position="197"/>
    </location>
</feature>
<dbReference type="RefSeq" id="WP_179632508.1">
    <property type="nucleotide sequence ID" value="NZ_CAXYYM010000034.1"/>
</dbReference>
<gene>
    <name evidence="3" type="ORF">BDD16_000508</name>
</gene>
<feature type="region of interest" description="Disordered" evidence="1">
    <location>
        <begin position="1"/>
        <end position="25"/>
    </location>
</feature>
<dbReference type="Pfam" id="PF09955">
    <property type="entry name" value="DUF2189"/>
    <property type="match status" value="1"/>
</dbReference>
<feature type="transmembrane region" description="Helical" evidence="2">
    <location>
        <begin position="50"/>
        <end position="72"/>
    </location>
</feature>
<sequence>MSPTHPTSDDTPDTRPDDTAPATRDAPPIRLRHIGFADPLRWLLRGLHDYLAHPAISLFYGVCFMAMGWTLMKVYENAPAYTMALSAGFLLMGPFFCMGLYQMSMRLERGLVPDFGDSLTAWDTRTGQMAIFGFVLLVLEMLWGRATMVIFAVSFDGMPDLKGSLLALLDPENLGFIVTYLGVSTLFGGLIFSISVVSIPMMLDRQVDAITAGLTSLRLVLNQPVVMVWWAVLIAVLMVLAMLPWFLGLLFIGPVVGHASWHAYRATVIDEGSDEADTSA</sequence>
<evidence type="ECO:0000256" key="2">
    <source>
        <dbReference type="SAM" id="Phobius"/>
    </source>
</evidence>
<feature type="transmembrane region" description="Helical" evidence="2">
    <location>
        <begin position="228"/>
        <end position="252"/>
    </location>
</feature>
<keyword evidence="2" id="KW-0472">Membrane</keyword>
<dbReference type="Proteomes" id="UP000518288">
    <property type="component" value="Unassembled WGS sequence"/>
</dbReference>
<keyword evidence="2" id="KW-0812">Transmembrane</keyword>
<organism evidence="3 4">
    <name type="scientific">Sphaerotilus montanus</name>
    <dbReference type="NCBI Taxonomy" id="522889"/>
    <lineage>
        <taxon>Bacteria</taxon>
        <taxon>Pseudomonadati</taxon>
        <taxon>Pseudomonadota</taxon>
        <taxon>Betaproteobacteria</taxon>
        <taxon>Burkholderiales</taxon>
        <taxon>Sphaerotilaceae</taxon>
        <taxon>Sphaerotilus</taxon>
    </lineage>
</organism>
<comment type="caution">
    <text evidence="3">The sequence shown here is derived from an EMBL/GenBank/DDBJ whole genome shotgun (WGS) entry which is preliminary data.</text>
</comment>
<dbReference type="InterPro" id="IPR018692">
    <property type="entry name" value="DUF2189"/>
</dbReference>
<keyword evidence="2" id="KW-1133">Transmembrane helix</keyword>
<reference evidence="3 4" key="1">
    <citation type="submission" date="2020-07" db="EMBL/GenBank/DDBJ databases">
        <title>Genomic Encyclopedia of Archaeal and Bacterial Type Strains, Phase II (KMG-II): from individual species to whole genera.</title>
        <authorList>
            <person name="Goeker M."/>
        </authorList>
    </citation>
    <scope>NUCLEOTIDE SEQUENCE [LARGE SCALE GENOMIC DNA]</scope>
    <source>
        <strain evidence="3 4">DSM 21226</strain>
    </source>
</reference>
<name>A0A7Y9QU99_9BURK</name>
<feature type="transmembrane region" description="Helical" evidence="2">
    <location>
        <begin position="78"/>
        <end position="101"/>
    </location>
</feature>
<protein>
    <submittedName>
        <fullName evidence="3">Putative membrane protein</fullName>
    </submittedName>
</protein>
<keyword evidence="4" id="KW-1185">Reference proteome</keyword>
<evidence type="ECO:0000256" key="1">
    <source>
        <dbReference type="SAM" id="MobiDB-lite"/>
    </source>
</evidence>
<proteinExistence type="predicted"/>
<accession>A0A7Y9QU99</accession>